<dbReference type="EMBL" id="JAEHOC010000078">
    <property type="protein sequence ID" value="KAG2423527.1"/>
    <property type="molecule type" value="Genomic_DNA"/>
</dbReference>
<name>A0A835SEZ2_CHLIN</name>
<keyword evidence="4" id="KW-1133">Transmembrane helix</keyword>
<accession>A0A835SEZ2</accession>
<organism evidence="7 8">
    <name type="scientific">Chlamydomonas incerta</name>
    <dbReference type="NCBI Taxonomy" id="51695"/>
    <lineage>
        <taxon>Eukaryota</taxon>
        <taxon>Viridiplantae</taxon>
        <taxon>Chlorophyta</taxon>
        <taxon>core chlorophytes</taxon>
        <taxon>Chlorophyceae</taxon>
        <taxon>CS clade</taxon>
        <taxon>Chlamydomonadales</taxon>
        <taxon>Chlamydomonadaceae</taxon>
        <taxon>Chlamydomonas</taxon>
    </lineage>
</organism>
<gene>
    <name evidence="7" type="ORF">HXX76_015275</name>
</gene>
<comment type="similarity">
    <text evidence="2 6">Belongs to the DP1 family.</text>
</comment>
<dbReference type="Pfam" id="PF03134">
    <property type="entry name" value="TB2_DP1_HVA22"/>
    <property type="match status" value="1"/>
</dbReference>
<evidence type="ECO:0000313" key="7">
    <source>
        <dbReference type="EMBL" id="KAG2423527.1"/>
    </source>
</evidence>
<evidence type="ECO:0000256" key="1">
    <source>
        <dbReference type="ARBA" id="ARBA00004141"/>
    </source>
</evidence>
<keyword evidence="3" id="KW-0812">Transmembrane</keyword>
<sequence>MLLAEHLADQALGKVPFYYHAKFAALLWLQLPQTRGAAYLYNRFYKPALVQYGPHIDAVLAKGHNLLANLYAMYKVPIEAAVALGLQAWKSLVAAVKALSEEKKAAGDKKGDAVKPHAA</sequence>
<reference evidence="7" key="1">
    <citation type="journal article" date="2020" name="bioRxiv">
        <title>Comparative genomics of Chlamydomonas.</title>
        <authorList>
            <person name="Craig R.J."/>
            <person name="Hasan A.R."/>
            <person name="Ness R.W."/>
            <person name="Keightley P.D."/>
        </authorList>
    </citation>
    <scope>NUCLEOTIDE SEQUENCE</scope>
    <source>
        <strain evidence="7">SAG 7.73</strain>
    </source>
</reference>
<dbReference type="Proteomes" id="UP000650467">
    <property type="component" value="Unassembled WGS sequence"/>
</dbReference>
<dbReference type="PANTHER" id="PTHR12300:SF161">
    <property type="entry name" value="RECEPTOR EXPRESSION-ENHANCING PROTEIN"/>
    <property type="match status" value="1"/>
</dbReference>
<keyword evidence="5" id="KW-0472">Membrane</keyword>
<keyword evidence="8" id="KW-1185">Reference proteome</keyword>
<evidence type="ECO:0000256" key="2">
    <source>
        <dbReference type="ARBA" id="ARBA00008573"/>
    </source>
</evidence>
<proteinExistence type="inferred from homology"/>
<evidence type="ECO:0000313" key="8">
    <source>
        <dbReference type="Proteomes" id="UP000650467"/>
    </source>
</evidence>
<comment type="subcellular location">
    <subcellularLocation>
        <location evidence="1 6">Membrane</location>
        <topology evidence="1 6">Multi-pass membrane protein</topology>
    </subcellularLocation>
</comment>
<dbReference type="GO" id="GO:0016020">
    <property type="term" value="C:membrane"/>
    <property type="evidence" value="ECO:0007669"/>
    <property type="project" value="UniProtKB-SubCell"/>
</dbReference>
<dbReference type="PANTHER" id="PTHR12300">
    <property type="entry name" value="HVA22-LIKE PROTEINS"/>
    <property type="match status" value="1"/>
</dbReference>
<dbReference type="InterPro" id="IPR004345">
    <property type="entry name" value="TB2_DP1_HVA22"/>
</dbReference>
<evidence type="ECO:0000256" key="5">
    <source>
        <dbReference type="ARBA" id="ARBA00023136"/>
    </source>
</evidence>
<dbReference type="AlphaFoldDB" id="A0A835SEZ2"/>
<evidence type="ECO:0000256" key="6">
    <source>
        <dbReference type="RuleBase" id="RU362006"/>
    </source>
</evidence>
<comment type="caution">
    <text evidence="7">The sequence shown here is derived from an EMBL/GenBank/DDBJ whole genome shotgun (WGS) entry which is preliminary data.</text>
</comment>
<evidence type="ECO:0000256" key="3">
    <source>
        <dbReference type="ARBA" id="ARBA00022692"/>
    </source>
</evidence>
<dbReference type="OrthoDB" id="10009287at2759"/>
<evidence type="ECO:0000256" key="4">
    <source>
        <dbReference type="ARBA" id="ARBA00022989"/>
    </source>
</evidence>
<protein>
    <recommendedName>
        <fullName evidence="6">HVA22-like protein</fullName>
    </recommendedName>
</protein>